<evidence type="ECO:0000313" key="2">
    <source>
        <dbReference type="Proteomes" id="UP001348098"/>
    </source>
</evidence>
<sequence>MGENLLAVPGEIAGFGRLVSEIGADAAKAAEFAGKQCMPADWLQGPIIDQLVAPVKDAAAATQQRMASIATTTSSTGTELNKAAWMYHDRDQKNYTALNQNTFNGPVAPGAPVGADIEVQGTTAAYVASADYSKAKSFELQEPQSNKEDTVALIGEVAPILGEVNESIKSITRTAGNEIDPLGKCLEPIPGNWSEVRRIGEAYKAAGNGMEACGDNLEAGLKKVDPHWNGKAALSFNDWANRQISAMKWEGPVGRIISDVLGVVADEIRQAVKTILTKLWDILNDQIKFTSIEGIFKTIARKIPVVGQVYEIVNLGIKIFDIVKKAIDLVVEIQKLVDQVKKLLEYIKDPIGKLKEGAEQKLKETIAPFTEKLEKASKATAVATDISKIAQVNSTLDRPKESYEVGSGGQPWEDA</sequence>
<organism evidence="1 2">
    <name type="scientific">Nocardia implantans</name>
    <dbReference type="NCBI Taxonomy" id="3108168"/>
    <lineage>
        <taxon>Bacteria</taxon>
        <taxon>Bacillati</taxon>
        <taxon>Actinomycetota</taxon>
        <taxon>Actinomycetes</taxon>
        <taxon>Mycobacteriales</taxon>
        <taxon>Nocardiaceae</taxon>
        <taxon>Nocardia</taxon>
    </lineage>
</organism>
<dbReference type="EMBL" id="JAYKYQ010000001">
    <property type="protein sequence ID" value="MEB3509035.1"/>
    <property type="molecule type" value="Genomic_DNA"/>
</dbReference>
<proteinExistence type="predicted"/>
<name>A0ABU6ANS1_9NOCA</name>
<reference evidence="1 2" key="1">
    <citation type="submission" date="2023-12" db="EMBL/GenBank/DDBJ databases">
        <title>novel species in genus Nocarida.</title>
        <authorList>
            <person name="Li Z."/>
        </authorList>
    </citation>
    <scope>NUCLEOTIDE SEQUENCE [LARGE SCALE GENOMIC DNA]</scope>
    <source>
        <strain evidence="1 2">CDC186</strain>
    </source>
</reference>
<comment type="caution">
    <text evidence="1">The sequence shown here is derived from an EMBL/GenBank/DDBJ whole genome shotgun (WGS) entry which is preliminary data.</text>
</comment>
<accession>A0ABU6ANS1</accession>
<dbReference type="RefSeq" id="WP_195079708.1">
    <property type="nucleotide sequence ID" value="NZ_JAYESH010000011.1"/>
</dbReference>
<keyword evidence="2" id="KW-1185">Reference proteome</keyword>
<evidence type="ECO:0000313" key="1">
    <source>
        <dbReference type="EMBL" id="MEB3509035.1"/>
    </source>
</evidence>
<gene>
    <name evidence="1" type="ORF">U3653_03270</name>
</gene>
<dbReference type="Proteomes" id="UP001348098">
    <property type="component" value="Unassembled WGS sequence"/>
</dbReference>
<protein>
    <submittedName>
        <fullName evidence="1">Type VII secretion target</fullName>
    </submittedName>
</protein>